<dbReference type="OrthoDB" id="2884999at2759"/>
<keyword evidence="2" id="KW-0472">Membrane</keyword>
<evidence type="ECO:0000313" key="4">
    <source>
        <dbReference type="EMBL" id="KAF9459885.1"/>
    </source>
</evidence>
<feature type="transmembrane region" description="Helical" evidence="2">
    <location>
        <begin position="137"/>
        <end position="161"/>
    </location>
</feature>
<feature type="transmembrane region" description="Helical" evidence="2">
    <location>
        <begin position="52"/>
        <end position="73"/>
    </location>
</feature>
<organism evidence="4 5">
    <name type="scientific">Collybia nuda</name>
    <dbReference type="NCBI Taxonomy" id="64659"/>
    <lineage>
        <taxon>Eukaryota</taxon>
        <taxon>Fungi</taxon>
        <taxon>Dikarya</taxon>
        <taxon>Basidiomycota</taxon>
        <taxon>Agaricomycotina</taxon>
        <taxon>Agaricomycetes</taxon>
        <taxon>Agaricomycetidae</taxon>
        <taxon>Agaricales</taxon>
        <taxon>Tricholomatineae</taxon>
        <taxon>Clitocybaceae</taxon>
        <taxon>Collybia</taxon>
    </lineage>
</organism>
<comment type="caution">
    <text evidence="4">The sequence shown here is derived from an EMBL/GenBank/DDBJ whole genome shotgun (WGS) entry which is preliminary data.</text>
</comment>
<feature type="transmembrane region" description="Helical" evidence="2">
    <location>
        <begin position="167"/>
        <end position="187"/>
    </location>
</feature>
<dbReference type="InterPro" id="IPR045339">
    <property type="entry name" value="DUF6534"/>
</dbReference>
<gene>
    <name evidence="4" type="ORF">BDZ94DRAFT_1312026</name>
</gene>
<evidence type="ECO:0000256" key="1">
    <source>
        <dbReference type="SAM" id="MobiDB-lite"/>
    </source>
</evidence>
<protein>
    <recommendedName>
        <fullName evidence="3">DUF6534 domain-containing protein</fullName>
    </recommendedName>
</protein>
<keyword evidence="5" id="KW-1185">Reference proteome</keyword>
<proteinExistence type="predicted"/>
<keyword evidence="2" id="KW-1133">Transmembrane helix</keyword>
<reference evidence="4" key="1">
    <citation type="submission" date="2020-11" db="EMBL/GenBank/DDBJ databases">
        <authorList>
            <consortium name="DOE Joint Genome Institute"/>
            <person name="Ahrendt S."/>
            <person name="Riley R."/>
            <person name="Andreopoulos W."/>
            <person name="Labutti K."/>
            <person name="Pangilinan J."/>
            <person name="Ruiz-Duenas F.J."/>
            <person name="Barrasa J.M."/>
            <person name="Sanchez-Garcia M."/>
            <person name="Camarero S."/>
            <person name="Miyauchi S."/>
            <person name="Serrano A."/>
            <person name="Linde D."/>
            <person name="Babiker R."/>
            <person name="Drula E."/>
            <person name="Ayuso-Fernandez I."/>
            <person name="Pacheco R."/>
            <person name="Padilla G."/>
            <person name="Ferreira P."/>
            <person name="Barriuso J."/>
            <person name="Kellner H."/>
            <person name="Castanera R."/>
            <person name="Alfaro M."/>
            <person name="Ramirez L."/>
            <person name="Pisabarro A.G."/>
            <person name="Kuo A."/>
            <person name="Tritt A."/>
            <person name="Lipzen A."/>
            <person name="He G."/>
            <person name="Yan M."/>
            <person name="Ng V."/>
            <person name="Cullen D."/>
            <person name="Martin F."/>
            <person name="Rosso M.-N."/>
            <person name="Henrissat B."/>
            <person name="Hibbett D."/>
            <person name="Martinez A.T."/>
            <person name="Grigoriev I.V."/>
        </authorList>
    </citation>
    <scope>NUCLEOTIDE SEQUENCE</scope>
    <source>
        <strain evidence="4">CBS 247.69</strain>
    </source>
</reference>
<dbReference type="EMBL" id="MU150309">
    <property type="protein sequence ID" value="KAF9459885.1"/>
    <property type="molecule type" value="Genomic_DNA"/>
</dbReference>
<evidence type="ECO:0000313" key="5">
    <source>
        <dbReference type="Proteomes" id="UP000807353"/>
    </source>
</evidence>
<accession>A0A9P5Y013</accession>
<dbReference type="Proteomes" id="UP000807353">
    <property type="component" value="Unassembled WGS sequence"/>
</dbReference>
<feature type="transmembrane region" description="Helical" evidence="2">
    <location>
        <begin position="93"/>
        <end position="117"/>
    </location>
</feature>
<sequence>MISPCANPNIDLGPYAGVEILCIFFAMALWGASCMQTETLPPQEFFVSNKPWIILLFVAPAILFQLVEGPVIVGYGLSINSGSHVPASTKSALFISNFVVGASIDIIVCATLSILLYGVYLKGSPKFPKSVTLIHRLILFSIFTGMWTASVAIAAMIMIIISPNTFIYAGLYFIMTPMYCNSLLANLNVRPYLGDKPQNSTMNISFGPSTRAERSITGDVESDSSYEGRIRREN</sequence>
<keyword evidence="2" id="KW-0812">Transmembrane</keyword>
<dbReference type="Pfam" id="PF20152">
    <property type="entry name" value="DUF6534"/>
    <property type="match status" value="1"/>
</dbReference>
<feature type="region of interest" description="Disordered" evidence="1">
    <location>
        <begin position="203"/>
        <end position="234"/>
    </location>
</feature>
<evidence type="ECO:0000256" key="2">
    <source>
        <dbReference type="SAM" id="Phobius"/>
    </source>
</evidence>
<feature type="transmembrane region" description="Helical" evidence="2">
    <location>
        <begin position="12"/>
        <end position="32"/>
    </location>
</feature>
<evidence type="ECO:0000259" key="3">
    <source>
        <dbReference type="Pfam" id="PF20152"/>
    </source>
</evidence>
<feature type="domain" description="DUF6534" evidence="3">
    <location>
        <begin position="102"/>
        <end position="191"/>
    </location>
</feature>
<dbReference type="AlphaFoldDB" id="A0A9P5Y013"/>
<name>A0A9P5Y013_9AGAR</name>